<gene>
    <name evidence="1" type="ORF">L2E82_49838</name>
</gene>
<sequence length="362" mass="40964">MSEKIEEVKKSLTEMFDTSIKQSEKQILDQQLLKEENKKKMKELVEKVESSNSELMKALQDLRTEAHSWKTQYSTKFEKQLDDANTKIKELTDAQSASEIIKFADELQNTNSSLTDDLVTRLKTALQPLINFADRMTRTQSSQSRPPVIAQHDPSAHPSQGGEVRSSAILSVITASEATLSETTTTTAITTTTTTYSKEKEGTESLIAPHMEQVHRARSEYYKKMLKINAFALENGNEKESIFTIADFPIMNPHDFIVILELMRDAPGHAAETMMIFNAARNHVIELLQWGDNSRAYGVVLKGLKNDNEIVTKIFEVDYKGLYPSALINNMITAVNTCQASPYEEKKKFMEHMAWWMGKGIL</sequence>
<keyword evidence="2" id="KW-1185">Reference proteome</keyword>
<proteinExistence type="predicted"/>
<dbReference type="EMBL" id="CM042017">
    <property type="protein sequence ID" value="KAI3691477.1"/>
    <property type="molecule type" value="Genomic_DNA"/>
</dbReference>
<protein>
    <submittedName>
        <fullName evidence="1">Uncharacterized protein</fullName>
    </submittedName>
</protein>
<reference evidence="2" key="1">
    <citation type="journal article" date="2022" name="Mol. Ecol. Resour.">
        <title>The genomes of chicory, endive, great burdock and yacon provide insights into Asteraceae palaeo-polyploidization history and plant inulin production.</title>
        <authorList>
            <person name="Fan W."/>
            <person name="Wang S."/>
            <person name="Wang H."/>
            <person name="Wang A."/>
            <person name="Jiang F."/>
            <person name="Liu H."/>
            <person name="Zhao H."/>
            <person name="Xu D."/>
            <person name="Zhang Y."/>
        </authorList>
    </citation>
    <scope>NUCLEOTIDE SEQUENCE [LARGE SCALE GENOMIC DNA]</scope>
    <source>
        <strain evidence="2">cv. Punajuju</strain>
    </source>
</reference>
<organism evidence="1 2">
    <name type="scientific">Cichorium intybus</name>
    <name type="common">Chicory</name>
    <dbReference type="NCBI Taxonomy" id="13427"/>
    <lineage>
        <taxon>Eukaryota</taxon>
        <taxon>Viridiplantae</taxon>
        <taxon>Streptophyta</taxon>
        <taxon>Embryophyta</taxon>
        <taxon>Tracheophyta</taxon>
        <taxon>Spermatophyta</taxon>
        <taxon>Magnoliopsida</taxon>
        <taxon>eudicotyledons</taxon>
        <taxon>Gunneridae</taxon>
        <taxon>Pentapetalae</taxon>
        <taxon>asterids</taxon>
        <taxon>campanulids</taxon>
        <taxon>Asterales</taxon>
        <taxon>Asteraceae</taxon>
        <taxon>Cichorioideae</taxon>
        <taxon>Cichorieae</taxon>
        <taxon>Cichoriinae</taxon>
        <taxon>Cichorium</taxon>
    </lineage>
</organism>
<evidence type="ECO:0000313" key="1">
    <source>
        <dbReference type="EMBL" id="KAI3691477.1"/>
    </source>
</evidence>
<comment type="caution">
    <text evidence="1">The sequence shown here is derived from an EMBL/GenBank/DDBJ whole genome shotgun (WGS) entry which is preliminary data.</text>
</comment>
<dbReference type="Proteomes" id="UP001055811">
    <property type="component" value="Linkage Group LG09"/>
</dbReference>
<accession>A0ACB8Z0F8</accession>
<evidence type="ECO:0000313" key="2">
    <source>
        <dbReference type="Proteomes" id="UP001055811"/>
    </source>
</evidence>
<reference evidence="1 2" key="2">
    <citation type="journal article" date="2022" name="Mol. Ecol. Resour.">
        <title>The genomes of chicory, endive, great burdock and yacon provide insights into Asteraceae paleo-polyploidization history and plant inulin production.</title>
        <authorList>
            <person name="Fan W."/>
            <person name="Wang S."/>
            <person name="Wang H."/>
            <person name="Wang A."/>
            <person name="Jiang F."/>
            <person name="Liu H."/>
            <person name="Zhao H."/>
            <person name="Xu D."/>
            <person name="Zhang Y."/>
        </authorList>
    </citation>
    <scope>NUCLEOTIDE SEQUENCE [LARGE SCALE GENOMIC DNA]</scope>
    <source>
        <strain evidence="2">cv. Punajuju</strain>
        <tissue evidence="1">Leaves</tissue>
    </source>
</reference>
<name>A0ACB8Z0F8_CICIN</name>